<keyword evidence="8 11" id="KW-0324">Glycolysis</keyword>
<dbReference type="GO" id="GO:0004340">
    <property type="term" value="F:glucokinase activity"/>
    <property type="evidence" value="ECO:0007669"/>
    <property type="project" value="TreeGrafter"/>
</dbReference>
<evidence type="ECO:0000256" key="11">
    <source>
        <dbReference type="RuleBase" id="RU362007"/>
    </source>
</evidence>
<dbReference type="GO" id="GO:0019158">
    <property type="term" value="F:mannokinase activity"/>
    <property type="evidence" value="ECO:0007669"/>
    <property type="project" value="TreeGrafter"/>
</dbReference>
<dbReference type="GO" id="GO:0005536">
    <property type="term" value="F:D-glucose binding"/>
    <property type="evidence" value="ECO:0007669"/>
    <property type="project" value="InterPro"/>
</dbReference>
<dbReference type="GO" id="GO:0001678">
    <property type="term" value="P:intracellular glucose homeostasis"/>
    <property type="evidence" value="ECO:0007669"/>
    <property type="project" value="InterPro"/>
</dbReference>
<keyword evidence="15" id="KW-1185">Reference proteome</keyword>
<dbReference type="GO" id="GO:0006013">
    <property type="term" value="P:mannose metabolic process"/>
    <property type="evidence" value="ECO:0007669"/>
    <property type="project" value="TreeGrafter"/>
</dbReference>
<evidence type="ECO:0000256" key="4">
    <source>
        <dbReference type="ARBA" id="ARBA00022679"/>
    </source>
</evidence>
<feature type="domain" description="Hexokinase N-terminal" evidence="12">
    <location>
        <begin position="27"/>
        <end position="221"/>
    </location>
</feature>
<keyword evidence="5 11" id="KW-0547">Nucleotide-binding</keyword>
<evidence type="ECO:0000259" key="12">
    <source>
        <dbReference type="Pfam" id="PF00349"/>
    </source>
</evidence>
<comment type="catalytic activity">
    <reaction evidence="10">
        <text>D-fructose + ATP = D-fructose 6-phosphate + ADP + H(+)</text>
        <dbReference type="Rhea" id="RHEA:16125"/>
        <dbReference type="ChEBI" id="CHEBI:15378"/>
        <dbReference type="ChEBI" id="CHEBI:30616"/>
        <dbReference type="ChEBI" id="CHEBI:37721"/>
        <dbReference type="ChEBI" id="CHEBI:61527"/>
        <dbReference type="ChEBI" id="CHEBI:456216"/>
        <dbReference type="EC" id="2.7.1.1"/>
    </reaction>
    <physiologicalReaction direction="left-to-right" evidence="10">
        <dbReference type="Rhea" id="RHEA:16126"/>
    </physiologicalReaction>
</comment>
<dbReference type="Gene3D" id="3.40.367.20">
    <property type="match status" value="1"/>
</dbReference>
<dbReference type="InterPro" id="IPR022672">
    <property type="entry name" value="Hexokinase_N"/>
</dbReference>
<keyword evidence="4 11" id="KW-0808">Transferase</keyword>
<dbReference type="InterPro" id="IPR001312">
    <property type="entry name" value="Hexokinase"/>
</dbReference>
<dbReference type="Pfam" id="PF00349">
    <property type="entry name" value="Hexokinase_1"/>
    <property type="match status" value="1"/>
</dbReference>
<dbReference type="InterPro" id="IPR043129">
    <property type="entry name" value="ATPase_NBD"/>
</dbReference>
<evidence type="ECO:0000256" key="8">
    <source>
        <dbReference type="ARBA" id="ARBA00023152"/>
    </source>
</evidence>
<proteinExistence type="inferred from homology"/>
<dbReference type="GO" id="GO:0006096">
    <property type="term" value="P:glycolytic process"/>
    <property type="evidence" value="ECO:0007669"/>
    <property type="project" value="UniProtKB-KW"/>
</dbReference>
<protein>
    <recommendedName>
        <fullName evidence="11">Phosphotransferase</fullName>
        <ecNumber evidence="11">2.7.1.-</ecNumber>
    </recommendedName>
</protein>
<dbReference type="Pfam" id="PF03727">
    <property type="entry name" value="Hexokinase_2"/>
    <property type="match status" value="1"/>
</dbReference>
<evidence type="ECO:0000256" key="9">
    <source>
        <dbReference type="ARBA" id="ARBA00044613"/>
    </source>
</evidence>
<dbReference type="FunFam" id="3.40.367.20:FF:000004">
    <property type="entry name" value="Phosphotransferase"/>
    <property type="match status" value="1"/>
</dbReference>
<evidence type="ECO:0000256" key="7">
    <source>
        <dbReference type="ARBA" id="ARBA00022840"/>
    </source>
</evidence>
<dbReference type="Gene3D" id="3.30.420.40">
    <property type="match status" value="1"/>
</dbReference>
<comment type="caution">
    <text evidence="14">The sequence shown here is derived from an EMBL/GenBank/DDBJ whole genome shotgun (WGS) entry which is preliminary data.</text>
</comment>
<evidence type="ECO:0000256" key="6">
    <source>
        <dbReference type="ARBA" id="ARBA00022777"/>
    </source>
</evidence>
<evidence type="ECO:0000313" key="15">
    <source>
        <dbReference type="Proteomes" id="UP001358417"/>
    </source>
</evidence>
<dbReference type="GO" id="GO:0005739">
    <property type="term" value="C:mitochondrion"/>
    <property type="evidence" value="ECO:0007669"/>
    <property type="project" value="TreeGrafter"/>
</dbReference>
<organism evidence="14 15">
    <name type="scientific">Exophiala bonariae</name>
    <dbReference type="NCBI Taxonomy" id="1690606"/>
    <lineage>
        <taxon>Eukaryota</taxon>
        <taxon>Fungi</taxon>
        <taxon>Dikarya</taxon>
        <taxon>Ascomycota</taxon>
        <taxon>Pezizomycotina</taxon>
        <taxon>Eurotiomycetes</taxon>
        <taxon>Chaetothyriomycetidae</taxon>
        <taxon>Chaetothyriales</taxon>
        <taxon>Herpotrichiellaceae</taxon>
        <taxon>Exophiala</taxon>
    </lineage>
</organism>
<dbReference type="SUPFAM" id="SSF53067">
    <property type="entry name" value="Actin-like ATPase domain"/>
    <property type="match status" value="2"/>
</dbReference>
<comment type="pathway">
    <text evidence="2">Carbohydrate metabolism; hexose metabolism.</text>
</comment>
<dbReference type="AlphaFoldDB" id="A0AAV9MXG5"/>
<dbReference type="GO" id="GO:0005829">
    <property type="term" value="C:cytosol"/>
    <property type="evidence" value="ECO:0007669"/>
    <property type="project" value="TreeGrafter"/>
</dbReference>
<dbReference type="Proteomes" id="UP001358417">
    <property type="component" value="Unassembled WGS sequence"/>
</dbReference>
<evidence type="ECO:0000256" key="1">
    <source>
        <dbReference type="ARBA" id="ARBA00004888"/>
    </source>
</evidence>
<evidence type="ECO:0000256" key="10">
    <source>
        <dbReference type="ARBA" id="ARBA00047905"/>
    </source>
</evidence>
<dbReference type="PROSITE" id="PS51748">
    <property type="entry name" value="HEXOKINASE_2"/>
    <property type="match status" value="1"/>
</dbReference>
<evidence type="ECO:0000313" key="14">
    <source>
        <dbReference type="EMBL" id="KAK5046389.1"/>
    </source>
</evidence>
<evidence type="ECO:0000256" key="2">
    <source>
        <dbReference type="ARBA" id="ARBA00005028"/>
    </source>
</evidence>
<evidence type="ECO:0000259" key="13">
    <source>
        <dbReference type="Pfam" id="PF03727"/>
    </source>
</evidence>
<dbReference type="GO" id="GO:0006006">
    <property type="term" value="P:glucose metabolic process"/>
    <property type="evidence" value="ECO:0007669"/>
    <property type="project" value="TreeGrafter"/>
</dbReference>
<dbReference type="PROSITE" id="PS00378">
    <property type="entry name" value="HEXOKINASE_1"/>
    <property type="match status" value="1"/>
</dbReference>
<keyword evidence="7 11" id="KW-0067">ATP-binding</keyword>
<dbReference type="PRINTS" id="PR00475">
    <property type="entry name" value="HEXOKINASE"/>
</dbReference>
<dbReference type="PANTHER" id="PTHR19443">
    <property type="entry name" value="HEXOKINASE"/>
    <property type="match status" value="1"/>
</dbReference>
<evidence type="ECO:0000256" key="3">
    <source>
        <dbReference type="ARBA" id="ARBA00009225"/>
    </source>
</evidence>
<name>A0AAV9MXG5_9EURO</name>
<dbReference type="InterPro" id="IPR019807">
    <property type="entry name" value="Hexokinase_BS"/>
</dbReference>
<feature type="domain" description="Hexokinase C-terminal" evidence="13">
    <location>
        <begin position="227"/>
        <end position="466"/>
    </location>
</feature>
<dbReference type="EC" id="2.7.1.-" evidence="11"/>
<sequence length="488" mass="54036">MVGLGPKRKPSRKGSMADVPKNLLEEIANLENIFTVDAAKLKQITDHFVSELTAGLEKDGQNIPMNPTWVMSFPDGDEQGTFLALDMGGTNLRVCEITLTEEKGEFDIIQSKYRLPEELKTGTADELWEYIADCLQQFIEYHHEDEDLTDIPLGFTFSYPATQDAIDHGVLQRWTKGFDISGVEGEDVVPQFQAALEARKLPIKLAALINDTTGTLIASAYTDQSMRIGCIFGTGCNAAYMENCGSIPKLKHLNLPDDTPMAINCEYGAFDNEHKVLPITKYDTIIDEDSPRPGQQAFEKMIAGLYLGEIFRLVIVDLHENKNILFEGQDISALKKPYTLDASFLSFIEEDPFENLQETHDMLEEKLKLAATKPELELLRRLAELIGTRAARLSACGVAAIVKKKNIDTCHVGADGSVFNKYPHFKQRGAQALREILDWPRGKKDPVVLLGAEDGSGVGAALIAALTIKRIKEGNTIGVKGHEHLKKC</sequence>
<reference evidence="14 15" key="1">
    <citation type="submission" date="2023-08" db="EMBL/GenBank/DDBJ databases">
        <title>Black Yeasts Isolated from many extreme environments.</title>
        <authorList>
            <person name="Coleine C."/>
            <person name="Stajich J.E."/>
            <person name="Selbmann L."/>
        </authorList>
    </citation>
    <scope>NUCLEOTIDE SEQUENCE [LARGE SCALE GENOMIC DNA]</scope>
    <source>
        <strain evidence="14 15">CCFEE 5792</strain>
    </source>
</reference>
<comment type="catalytic activity">
    <reaction evidence="9">
        <text>a D-hexose + ATP = a D-hexose 6-phosphate + ADP + H(+)</text>
        <dbReference type="Rhea" id="RHEA:22740"/>
        <dbReference type="ChEBI" id="CHEBI:4194"/>
        <dbReference type="ChEBI" id="CHEBI:15378"/>
        <dbReference type="ChEBI" id="CHEBI:30616"/>
        <dbReference type="ChEBI" id="CHEBI:229467"/>
        <dbReference type="ChEBI" id="CHEBI:456216"/>
        <dbReference type="EC" id="2.7.1.1"/>
    </reaction>
    <physiologicalReaction direction="left-to-right" evidence="9">
        <dbReference type="Rhea" id="RHEA:22741"/>
    </physiologicalReaction>
</comment>
<dbReference type="PANTHER" id="PTHR19443:SF16">
    <property type="entry name" value="HEXOKINASE TYPE 1-RELATED"/>
    <property type="match status" value="1"/>
</dbReference>
<comment type="pathway">
    <text evidence="1">Carbohydrate degradation; glycolysis; D-glyceraldehyde 3-phosphate and glycerone phosphate from D-glucose: step 1/4.</text>
</comment>
<dbReference type="GO" id="GO:0005524">
    <property type="term" value="F:ATP binding"/>
    <property type="evidence" value="ECO:0007669"/>
    <property type="project" value="UniProtKB-UniRule"/>
</dbReference>
<dbReference type="FunFam" id="3.30.420.40:FF:000092">
    <property type="entry name" value="Phosphotransferase"/>
    <property type="match status" value="1"/>
</dbReference>
<evidence type="ECO:0000256" key="5">
    <source>
        <dbReference type="ARBA" id="ARBA00022741"/>
    </source>
</evidence>
<accession>A0AAV9MXG5</accession>
<dbReference type="InterPro" id="IPR022673">
    <property type="entry name" value="Hexokinase_C"/>
</dbReference>
<keyword evidence="6 11" id="KW-0418">Kinase</keyword>
<dbReference type="EMBL" id="JAVRRD010000030">
    <property type="protein sequence ID" value="KAK5046389.1"/>
    <property type="molecule type" value="Genomic_DNA"/>
</dbReference>
<dbReference type="GO" id="GO:0008865">
    <property type="term" value="F:fructokinase activity"/>
    <property type="evidence" value="ECO:0007669"/>
    <property type="project" value="TreeGrafter"/>
</dbReference>
<gene>
    <name evidence="14" type="ORF">LTR84_008190</name>
</gene>
<comment type="similarity">
    <text evidence="3 11">Belongs to the hexokinase family.</text>
</comment>
<dbReference type="RefSeq" id="XP_064701980.1">
    <property type="nucleotide sequence ID" value="XM_064851739.1"/>
</dbReference>
<dbReference type="GeneID" id="89976354"/>
<dbReference type="Gene3D" id="1.10.287.1250">
    <property type="match status" value="1"/>
</dbReference>